<name>A0A174ZSB4_9FIRM</name>
<evidence type="ECO:0000259" key="1">
    <source>
        <dbReference type="Pfam" id="PF20076"/>
    </source>
</evidence>
<proteinExistence type="predicted"/>
<gene>
    <name evidence="2" type="ORF">ERS852502_01861</name>
</gene>
<feature type="domain" description="DUF6472" evidence="1">
    <location>
        <begin position="40"/>
        <end position="94"/>
    </location>
</feature>
<accession>A0A174ZSB4</accession>
<dbReference type="InterPro" id="IPR045525">
    <property type="entry name" value="DUF6472"/>
</dbReference>
<dbReference type="AlphaFoldDB" id="A0A174ZSB4"/>
<sequence>MILRKELPAAHRTNSNRTQCYRPLQRAGNGERKLSKESRTSCETCTYYIYDEEYECYLCDKNMDEDDYIRLMTNQHYQCPYYRNGDDYLVVRKQL</sequence>
<dbReference type="Proteomes" id="UP000078383">
    <property type="component" value="Unassembled WGS sequence"/>
</dbReference>
<evidence type="ECO:0000313" key="3">
    <source>
        <dbReference type="Proteomes" id="UP000078383"/>
    </source>
</evidence>
<protein>
    <recommendedName>
        <fullName evidence="1">DUF6472 domain-containing protein</fullName>
    </recommendedName>
</protein>
<dbReference type="Pfam" id="PF20076">
    <property type="entry name" value="DUF6472"/>
    <property type="match status" value="1"/>
</dbReference>
<reference evidence="2 3" key="1">
    <citation type="submission" date="2015-09" db="EMBL/GenBank/DDBJ databases">
        <authorList>
            <consortium name="Pathogen Informatics"/>
        </authorList>
    </citation>
    <scope>NUCLEOTIDE SEQUENCE [LARGE SCALE GENOMIC DNA]</scope>
    <source>
        <strain evidence="2 3">2789STDY5834889</strain>
    </source>
</reference>
<dbReference type="EMBL" id="CZBX01000008">
    <property type="protein sequence ID" value="CUQ88922.1"/>
    <property type="molecule type" value="Genomic_DNA"/>
</dbReference>
<organism evidence="2 3">
    <name type="scientific">[Ruminococcus] torques</name>
    <dbReference type="NCBI Taxonomy" id="33039"/>
    <lineage>
        <taxon>Bacteria</taxon>
        <taxon>Bacillati</taxon>
        <taxon>Bacillota</taxon>
        <taxon>Clostridia</taxon>
        <taxon>Lachnospirales</taxon>
        <taxon>Lachnospiraceae</taxon>
        <taxon>Mediterraneibacter</taxon>
    </lineage>
</organism>
<evidence type="ECO:0000313" key="2">
    <source>
        <dbReference type="EMBL" id="CUQ88922.1"/>
    </source>
</evidence>